<organism evidence="1 2">
    <name type="scientific">Fusarium oligoseptatum</name>
    <dbReference type="NCBI Taxonomy" id="2604345"/>
    <lineage>
        <taxon>Eukaryota</taxon>
        <taxon>Fungi</taxon>
        <taxon>Dikarya</taxon>
        <taxon>Ascomycota</taxon>
        <taxon>Pezizomycotina</taxon>
        <taxon>Sordariomycetes</taxon>
        <taxon>Hypocreomycetidae</taxon>
        <taxon>Hypocreales</taxon>
        <taxon>Nectriaceae</taxon>
        <taxon>Fusarium</taxon>
        <taxon>Fusarium solani species complex</taxon>
    </lineage>
</organism>
<gene>
    <name evidence="1" type="ORF">CEP52_001443</name>
</gene>
<evidence type="ECO:0000313" key="1">
    <source>
        <dbReference type="EMBL" id="RSM14210.1"/>
    </source>
</evidence>
<proteinExistence type="predicted"/>
<comment type="caution">
    <text evidence="1">The sequence shown here is derived from an EMBL/GenBank/DDBJ whole genome shotgun (WGS) entry which is preliminary data.</text>
</comment>
<dbReference type="EMBL" id="NKCK01000007">
    <property type="protein sequence ID" value="RSM14210.1"/>
    <property type="molecule type" value="Genomic_DNA"/>
</dbReference>
<sequence length="89" mass="9924">MAIDRNLIVLYQAVGDRHLFYYPLLSSPAHCLLLSHQLPSGSLPTDQAPISDLISDNMSQIPLVQDIPLSNQQKQKIELARLLTGARME</sequence>
<accession>A0A428UIW0</accession>
<name>A0A428UIW0_9HYPO</name>
<dbReference type="AlphaFoldDB" id="A0A428UIW0"/>
<evidence type="ECO:0000313" key="2">
    <source>
        <dbReference type="Proteomes" id="UP000287144"/>
    </source>
</evidence>
<protein>
    <submittedName>
        <fullName evidence="1">Uncharacterized protein</fullName>
    </submittedName>
</protein>
<reference evidence="1 2" key="1">
    <citation type="submission" date="2017-06" db="EMBL/GenBank/DDBJ databases">
        <title>Comparative genomic analysis of Ambrosia Fusariam Clade fungi.</title>
        <authorList>
            <person name="Stajich J.E."/>
            <person name="Carrillo J."/>
            <person name="Kijimoto T."/>
            <person name="Eskalen A."/>
            <person name="O'Donnell K."/>
            <person name="Kasson M."/>
        </authorList>
    </citation>
    <scope>NUCLEOTIDE SEQUENCE [LARGE SCALE GENOMIC DNA]</scope>
    <source>
        <strain evidence="1 2">NRRL62579</strain>
    </source>
</reference>
<dbReference type="Proteomes" id="UP000287144">
    <property type="component" value="Unassembled WGS sequence"/>
</dbReference>
<keyword evidence="2" id="KW-1185">Reference proteome</keyword>